<keyword evidence="3 9" id="KW-0812">Transmembrane</keyword>
<evidence type="ECO:0000256" key="2">
    <source>
        <dbReference type="ARBA" id="ARBA00022475"/>
    </source>
</evidence>
<evidence type="ECO:0000256" key="3">
    <source>
        <dbReference type="ARBA" id="ARBA00022692"/>
    </source>
</evidence>
<feature type="domain" description="Tyrosine-protein kinase G-rich" evidence="11">
    <location>
        <begin position="401"/>
        <end position="479"/>
    </location>
</feature>
<sequence length="771" mass="83312">MSSPIIFHDYAADTGRSLRFMMPSSEAQPPLRRRVLRILGRHKLLIIASFLLAAMMATLHALSIRPMYEATMLVHVAQSGGKEGRALLGDVAGMFGNRAPASTEAELVQSRSLMAKSIGNLDLYASAEPEFTSLVAHPGANCLARLRAMDLAAFRSCLWSSADIVIARFDVPPALINQDFTLRFEGDGAFLLTGEAAGISAHGRVGQLLVAQTSSGPVHLQVSALSAESGVSFRLRKRSALTALQEAQQGLRVNEGRNGSGMLEVALRGPNPVVVNALLADMANEYLAGSERRSTQDLDRSLAYVRDQLADARRRLQEAETRYRQFRNGKATIDPGEDAKTSAQQLASAKSQKLELEQKRAELLVRFTPNHPVVASIDAQIANVNNEIRRLGAYLRTLPTLEQDNLTLAQDLKMQTENYASLLTMARQLGLARASVEGNVSLIDLPQMPERPVPDRIDVRAAAGGAAGAALAVLLALLRGLTQRRRIEAAADVERSVGLPVYVSIPYSARQATLAAPRRREEAPPLLARAAPLDAAVESLRHFRATLQFAMPQQRNNIVLMTSARSGMGASFIVSNLALLYGSCGKKVLLIDADLRGCGLAAYVKPTREGGLSELLCGAQGMEGIVQRDVMPSVDYIAAGQHCADSAELLHRPELERLLKAIASYYDIVLVHGAPVLEASDSLVVGAQAGAIYLVVRRGVSDEADLAETVKRLRFVGLSPRGCLFNDARAAQESASYPQRYARFWPARYAPVVTRVDVPAIGKNAGEKRAE</sequence>
<evidence type="ECO:0000259" key="10">
    <source>
        <dbReference type="Pfam" id="PF02706"/>
    </source>
</evidence>
<dbReference type="Gene3D" id="3.40.50.300">
    <property type="entry name" value="P-loop containing nucleotide triphosphate hydrolases"/>
    <property type="match status" value="1"/>
</dbReference>
<feature type="transmembrane region" description="Helical" evidence="9">
    <location>
        <begin position="44"/>
        <end position="62"/>
    </location>
</feature>
<protein>
    <submittedName>
        <fullName evidence="12">Uncharacterized protein</fullName>
    </submittedName>
</protein>
<accession>A0A934T1G0</accession>
<dbReference type="CDD" id="cd05387">
    <property type="entry name" value="BY-kinase"/>
    <property type="match status" value="1"/>
</dbReference>
<evidence type="ECO:0000256" key="1">
    <source>
        <dbReference type="ARBA" id="ARBA00004651"/>
    </source>
</evidence>
<keyword evidence="5" id="KW-0067">ATP-binding</keyword>
<keyword evidence="2" id="KW-1003">Cell membrane</keyword>
<dbReference type="EMBL" id="JAEPBG010000035">
    <property type="protein sequence ID" value="MBK4739041.1"/>
    <property type="molecule type" value="Genomic_DNA"/>
</dbReference>
<dbReference type="InterPro" id="IPR005702">
    <property type="entry name" value="Wzc-like_C"/>
</dbReference>
<dbReference type="Pfam" id="PF23607">
    <property type="entry name" value="WZC_N"/>
    <property type="match status" value="1"/>
</dbReference>
<evidence type="ECO:0000256" key="5">
    <source>
        <dbReference type="ARBA" id="ARBA00022840"/>
    </source>
</evidence>
<dbReference type="RefSeq" id="WP_200598411.1">
    <property type="nucleotide sequence ID" value="NZ_JAEPBG010000035.1"/>
</dbReference>
<evidence type="ECO:0000313" key="13">
    <source>
        <dbReference type="Proteomes" id="UP000622890"/>
    </source>
</evidence>
<gene>
    <name evidence="12" type="ORF">JJB74_30935</name>
</gene>
<keyword evidence="13" id="KW-1185">Reference proteome</keyword>
<keyword evidence="6 9" id="KW-1133">Transmembrane helix</keyword>
<evidence type="ECO:0000256" key="8">
    <source>
        <dbReference type="SAM" id="Coils"/>
    </source>
</evidence>
<dbReference type="InterPro" id="IPR027417">
    <property type="entry name" value="P-loop_NTPase"/>
</dbReference>
<proteinExistence type="predicted"/>
<dbReference type="InterPro" id="IPR003856">
    <property type="entry name" value="LPS_length_determ_N"/>
</dbReference>
<keyword evidence="8" id="KW-0175">Coiled coil</keyword>
<evidence type="ECO:0000256" key="7">
    <source>
        <dbReference type="ARBA" id="ARBA00023136"/>
    </source>
</evidence>
<dbReference type="Pfam" id="PF13807">
    <property type="entry name" value="GNVR"/>
    <property type="match status" value="1"/>
</dbReference>
<evidence type="ECO:0000313" key="12">
    <source>
        <dbReference type="EMBL" id="MBK4739041.1"/>
    </source>
</evidence>
<dbReference type="PANTHER" id="PTHR32309">
    <property type="entry name" value="TYROSINE-PROTEIN KINASE"/>
    <property type="match status" value="1"/>
</dbReference>
<dbReference type="Pfam" id="PF02706">
    <property type="entry name" value="Wzz"/>
    <property type="match status" value="1"/>
</dbReference>
<dbReference type="InterPro" id="IPR050445">
    <property type="entry name" value="Bact_polysacc_biosynth/exp"/>
</dbReference>
<dbReference type="Proteomes" id="UP000622890">
    <property type="component" value="Unassembled WGS sequence"/>
</dbReference>
<feature type="coiled-coil region" evidence="8">
    <location>
        <begin position="302"/>
        <end position="366"/>
    </location>
</feature>
<dbReference type="GO" id="GO:0004713">
    <property type="term" value="F:protein tyrosine kinase activity"/>
    <property type="evidence" value="ECO:0007669"/>
    <property type="project" value="TreeGrafter"/>
</dbReference>
<organism evidence="12 13">
    <name type="scientific">Noviherbaspirillum pedocola</name>
    <dbReference type="NCBI Taxonomy" id="2801341"/>
    <lineage>
        <taxon>Bacteria</taxon>
        <taxon>Pseudomonadati</taxon>
        <taxon>Pseudomonadota</taxon>
        <taxon>Betaproteobacteria</taxon>
        <taxon>Burkholderiales</taxon>
        <taxon>Oxalobacteraceae</taxon>
        <taxon>Noviherbaspirillum</taxon>
    </lineage>
</organism>
<evidence type="ECO:0000256" key="9">
    <source>
        <dbReference type="SAM" id="Phobius"/>
    </source>
</evidence>
<dbReference type="PANTHER" id="PTHR32309:SF13">
    <property type="entry name" value="FERRIC ENTEROBACTIN TRANSPORT PROTEIN FEPE"/>
    <property type="match status" value="1"/>
</dbReference>
<evidence type="ECO:0000256" key="4">
    <source>
        <dbReference type="ARBA" id="ARBA00022741"/>
    </source>
</evidence>
<comment type="caution">
    <text evidence="12">The sequence shown here is derived from an EMBL/GenBank/DDBJ whole genome shotgun (WGS) entry which is preliminary data.</text>
</comment>
<keyword evidence="7 9" id="KW-0472">Membrane</keyword>
<keyword evidence="4" id="KW-0547">Nucleotide-binding</keyword>
<evidence type="ECO:0000259" key="11">
    <source>
        <dbReference type="Pfam" id="PF13807"/>
    </source>
</evidence>
<feature type="domain" description="Polysaccharide chain length determinant N-terminal" evidence="10">
    <location>
        <begin position="34"/>
        <end position="118"/>
    </location>
</feature>
<dbReference type="GO" id="GO:0005886">
    <property type="term" value="C:plasma membrane"/>
    <property type="evidence" value="ECO:0007669"/>
    <property type="project" value="UniProtKB-SubCell"/>
</dbReference>
<name>A0A934T1G0_9BURK</name>
<dbReference type="SUPFAM" id="SSF52540">
    <property type="entry name" value="P-loop containing nucleoside triphosphate hydrolases"/>
    <property type="match status" value="1"/>
</dbReference>
<dbReference type="InterPro" id="IPR032807">
    <property type="entry name" value="GNVR"/>
</dbReference>
<dbReference type="AlphaFoldDB" id="A0A934T1G0"/>
<evidence type="ECO:0000256" key="6">
    <source>
        <dbReference type="ARBA" id="ARBA00022989"/>
    </source>
</evidence>
<reference evidence="12" key="1">
    <citation type="submission" date="2021-01" db="EMBL/GenBank/DDBJ databases">
        <title>Genome sequence of strain Noviherbaspirillum sp. DKR-6.</title>
        <authorList>
            <person name="Chaudhary D.K."/>
        </authorList>
    </citation>
    <scope>NUCLEOTIDE SEQUENCE</scope>
    <source>
        <strain evidence="12">DKR-6</strain>
    </source>
</reference>
<comment type="subcellular location">
    <subcellularLocation>
        <location evidence="1">Cell membrane</location>
        <topology evidence="1">Multi-pass membrane protein</topology>
    </subcellularLocation>
</comment>